<dbReference type="Proteomes" id="UP000176424">
    <property type="component" value="Unassembled WGS sequence"/>
</dbReference>
<keyword evidence="1 2" id="KW-0597">Phosphoprotein</keyword>
<sequence>MAKILLVEDDPMMLRLYERVLGVVGHVVVLAEDGDAGLTKAVNEVPDLILLDIMMPKRNGMEVLEELKKDKRTKDIPVVVITNLAGDANAEEAIAKGAERYIEKSAYEPKQIEEIVSQVLASRGKK</sequence>
<feature type="domain" description="Response regulatory" evidence="3">
    <location>
        <begin position="3"/>
        <end position="119"/>
    </location>
</feature>
<evidence type="ECO:0000313" key="5">
    <source>
        <dbReference type="Proteomes" id="UP000176424"/>
    </source>
</evidence>
<dbReference type="Pfam" id="PF00072">
    <property type="entry name" value="Response_reg"/>
    <property type="match status" value="1"/>
</dbReference>
<accession>A0A1F4ZPS7</accession>
<gene>
    <name evidence="4" type="ORF">A2397_03125</name>
</gene>
<dbReference type="AlphaFoldDB" id="A0A1F4ZPS7"/>
<dbReference type="SUPFAM" id="SSF52172">
    <property type="entry name" value="CheY-like"/>
    <property type="match status" value="1"/>
</dbReference>
<dbReference type="EMBL" id="MEXR01000059">
    <property type="protein sequence ID" value="OGD08355.1"/>
    <property type="molecule type" value="Genomic_DNA"/>
</dbReference>
<evidence type="ECO:0000256" key="2">
    <source>
        <dbReference type="PROSITE-ProRule" id="PRU00169"/>
    </source>
</evidence>
<dbReference type="PANTHER" id="PTHR44591">
    <property type="entry name" value="STRESS RESPONSE REGULATOR PROTEIN 1"/>
    <property type="match status" value="1"/>
</dbReference>
<protein>
    <recommendedName>
        <fullName evidence="3">Response regulatory domain-containing protein</fullName>
    </recommendedName>
</protein>
<dbReference type="STRING" id="1797263.A2397_03125"/>
<comment type="caution">
    <text evidence="4">The sequence shown here is derived from an EMBL/GenBank/DDBJ whole genome shotgun (WGS) entry which is preliminary data.</text>
</comment>
<dbReference type="PROSITE" id="PS50110">
    <property type="entry name" value="RESPONSE_REGULATORY"/>
    <property type="match status" value="1"/>
</dbReference>
<dbReference type="InterPro" id="IPR050595">
    <property type="entry name" value="Bact_response_regulator"/>
</dbReference>
<evidence type="ECO:0000256" key="1">
    <source>
        <dbReference type="ARBA" id="ARBA00022553"/>
    </source>
</evidence>
<name>A0A1F4ZPS7_9BACT</name>
<evidence type="ECO:0000259" key="3">
    <source>
        <dbReference type="PROSITE" id="PS50110"/>
    </source>
</evidence>
<dbReference type="SMART" id="SM00448">
    <property type="entry name" value="REC"/>
    <property type="match status" value="1"/>
</dbReference>
<feature type="modified residue" description="4-aspartylphosphate" evidence="2">
    <location>
        <position position="52"/>
    </location>
</feature>
<dbReference type="Gene3D" id="3.40.50.2300">
    <property type="match status" value="1"/>
</dbReference>
<dbReference type="GO" id="GO:0000160">
    <property type="term" value="P:phosphorelay signal transduction system"/>
    <property type="evidence" value="ECO:0007669"/>
    <property type="project" value="InterPro"/>
</dbReference>
<dbReference type="InterPro" id="IPR001789">
    <property type="entry name" value="Sig_transdc_resp-reg_receiver"/>
</dbReference>
<dbReference type="InterPro" id="IPR011006">
    <property type="entry name" value="CheY-like_superfamily"/>
</dbReference>
<proteinExistence type="predicted"/>
<organism evidence="4 5">
    <name type="scientific">Candidatus Amesbacteria bacterium RIFOXYB1_FULL_44_23</name>
    <dbReference type="NCBI Taxonomy" id="1797263"/>
    <lineage>
        <taxon>Bacteria</taxon>
        <taxon>Candidatus Amesiibacteriota</taxon>
    </lineage>
</organism>
<evidence type="ECO:0000313" key="4">
    <source>
        <dbReference type="EMBL" id="OGD08355.1"/>
    </source>
</evidence>
<dbReference type="PANTHER" id="PTHR44591:SF23">
    <property type="entry name" value="CHEY SUBFAMILY"/>
    <property type="match status" value="1"/>
</dbReference>
<reference evidence="4 5" key="1">
    <citation type="journal article" date="2016" name="Nat. Commun.">
        <title>Thousands of microbial genomes shed light on interconnected biogeochemical processes in an aquifer system.</title>
        <authorList>
            <person name="Anantharaman K."/>
            <person name="Brown C.T."/>
            <person name="Hug L.A."/>
            <person name="Sharon I."/>
            <person name="Castelle C.J."/>
            <person name="Probst A.J."/>
            <person name="Thomas B.C."/>
            <person name="Singh A."/>
            <person name="Wilkins M.J."/>
            <person name="Karaoz U."/>
            <person name="Brodie E.L."/>
            <person name="Williams K.H."/>
            <person name="Hubbard S.S."/>
            <person name="Banfield J.F."/>
        </authorList>
    </citation>
    <scope>NUCLEOTIDE SEQUENCE [LARGE SCALE GENOMIC DNA]</scope>
</reference>